<reference evidence="3" key="1">
    <citation type="journal article" date="2019" name="Int. J. Syst. Evol. Microbiol.">
        <title>The Global Catalogue of Microorganisms (GCM) 10K type strain sequencing project: providing services to taxonomists for standard genome sequencing and annotation.</title>
        <authorList>
            <consortium name="The Broad Institute Genomics Platform"/>
            <consortium name="The Broad Institute Genome Sequencing Center for Infectious Disease"/>
            <person name="Wu L."/>
            <person name="Ma J."/>
        </authorList>
    </citation>
    <scope>NUCLEOTIDE SEQUENCE [LARGE SCALE GENOMIC DNA]</scope>
    <source>
        <strain evidence="3">JCM 17927</strain>
    </source>
</reference>
<dbReference type="PROSITE" id="PS51257">
    <property type="entry name" value="PROKAR_LIPOPROTEIN"/>
    <property type="match status" value="1"/>
</dbReference>
<sequence length="511" mass="57312">MRTVTKKYLTLGLTLLALAGCSKFDEINSNPNAAVNATAPMLATRLILNITDSEIGIQKGFLMPHFLGKSVIYTEFPEDLQYNYLGRASFDGLPILTNVEKMIGYAPAGPLKNSYTALGKFVRAWKFYNLTMQLGDIPYSEALKGETNVVAPKYDSQKQVFAGILNELDEADKLFAQGNKFDGDPIYGGDVNKWRKLVNSFELQVLINLYKKTADADLKVVDRFKEIVSSRPIFQSNTDNFQLVYSDKAGQRYPFYKLGNPNVIYPMVSEVLIGKLKELEDYRLFYYANPSPVQVAAGKAVNDYAAYKGTDPSMIYSEITKIFTAKDYSPLNSRYTELPGGEPVFLLSNAQVKFTLAEAALRGWITGTPAAIYYADGIRAAMQFVAANTPDNPLYHHNMKITPEYIDAYVASDKVKLKGSTEQQLAQIISQNFLHTFIQAPYNAYYENRRTGYPAFPINPASNSNVPADKMPVRWLYPQKELDYNTQNVKQAISSQFGGNDDVNQPMWILK</sequence>
<gene>
    <name evidence="2" type="ORF">GCM10023189_20600</name>
</gene>
<feature type="chain" id="PRO_5047283358" evidence="1">
    <location>
        <begin position="20"/>
        <end position="511"/>
    </location>
</feature>
<evidence type="ECO:0000313" key="2">
    <source>
        <dbReference type="EMBL" id="GAA4454313.1"/>
    </source>
</evidence>
<dbReference type="RefSeq" id="WP_345243169.1">
    <property type="nucleotide sequence ID" value="NZ_BAABHD010000024.1"/>
</dbReference>
<evidence type="ECO:0000313" key="3">
    <source>
        <dbReference type="Proteomes" id="UP001501175"/>
    </source>
</evidence>
<dbReference type="Pfam" id="PF12771">
    <property type="entry name" value="SusD-like_2"/>
    <property type="match status" value="1"/>
</dbReference>
<keyword evidence="3" id="KW-1185">Reference proteome</keyword>
<accession>A0ABP8MQC9</accession>
<dbReference type="InterPro" id="IPR011990">
    <property type="entry name" value="TPR-like_helical_dom_sf"/>
</dbReference>
<evidence type="ECO:0000256" key="1">
    <source>
        <dbReference type="SAM" id="SignalP"/>
    </source>
</evidence>
<dbReference type="SUPFAM" id="SSF48452">
    <property type="entry name" value="TPR-like"/>
    <property type="match status" value="1"/>
</dbReference>
<comment type="caution">
    <text evidence="2">The sequence shown here is derived from an EMBL/GenBank/DDBJ whole genome shotgun (WGS) entry which is preliminary data.</text>
</comment>
<name>A0ABP8MQC9_9BACT</name>
<protein>
    <submittedName>
        <fullName evidence="2">SusD/RagB family nutrient-binding outer membrane lipoprotein</fullName>
    </submittedName>
</protein>
<dbReference type="InterPro" id="IPR041662">
    <property type="entry name" value="SusD-like_2"/>
</dbReference>
<keyword evidence="1" id="KW-0732">Signal</keyword>
<feature type="signal peptide" evidence="1">
    <location>
        <begin position="1"/>
        <end position="19"/>
    </location>
</feature>
<proteinExistence type="predicted"/>
<dbReference type="EMBL" id="BAABHD010000024">
    <property type="protein sequence ID" value="GAA4454313.1"/>
    <property type="molecule type" value="Genomic_DNA"/>
</dbReference>
<dbReference type="Proteomes" id="UP001501175">
    <property type="component" value="Unassembled WGS sequence"/>
</dbReference>
<organism evidence="2 3">
    <name type="scientific">Nibrella saemangeumensis</name>
    <dbReference type="NCBI Taxonomy" id="1084526"/>
    <lineage>
        <taxon>Bacteria</taxon>
        <taxon>Pseudomonadati</taxon>
        <taxon>Bacteroidota</taxon>
        <taxon>Cytophagia</taxon>
        <taxon>Cytophagales</taxon>
        <taxon>Spirosomataceae</taxon>
        <taxon>Nibrella</taxon>
    </lineage>
</organism>
<dbReference type="Gene3D" id="1.25.40.390">
    <property type="match status" value="1"/>
</dbReference>
<keyword evidence="2" id="KW-0449">Lipoprotein</keyword>